<sequence length="227" mass="26083">MVYDYRHFHYMTHPEQLAAHTMQGELRPTKRALFLVFAVSFLLFGFRNVYGFGSHTVMHILAQEGEAMYQVARLMSLLGSMLYSGLYVALIIFGMAFIFAAFTEIPYRAFLPLQLIVASLYLFEKALLTLFFVMRDEIASLSVFSFGPLAHRWIDNEFLVYFLNQWSIFTIVIISLQYRFIKTLEPNGKRAFVLVVGLHLFITLIIAGISLTPFDDLYRSLMGGGVR</sequence>
<evidence type="ECO:0000256" key="1">
    <source>
        <dbReference type="SAM" id="Phobius"/>
    </source>
</evidence>
<proteinExistence type="predicted"/>
<keyword evidence="1" id="KW-0472">Membrane</keyword>
<feature type="transmembrane region" description="Helical" evidence="1">
    <location>
        <begin position="32"/>
        <end position="50"/>
    </location>
</feature>
<dbReference type="RefSeq" id="WP_194562902.1">
    <property type="nucleotide sequence ID" value="NZ_JADKPV010000004.1"/>
</dbReference>
<dbReference type="AlphaFoldDB" id="A0A8J7G520"/>
<feature type="transmembrane region" description="Helical" evidence="1">
    <location>
        <begin position="109"/>
        <end position="134"/>
    </location>
</feature>
<feature type="transmembrane region" description="Helical" evidence="1">
    <location>
        <begin position="81"/>
        <end position="102"/>
    </location>
</feature>
<keyword evidence="1" id="KW-1133">Transmembrane helix</keyword>
<reference evidence="2" key="1">
    <citation type="submission" date="2020-11" db="EMBL/GenBank/DDBJ databases">
        <title>Multidrug resistant novel bacterium Savagea serpentis sp. nov., isolated from the scats of a vine snake (Ahaetulla nasuta).</title>
        <authorList>
            <person name="Venkata Ramana V."/>
            <person name="Vikas Patil S."/>
            <person name="Yogita Lugani V."/>
        </authorList>
    </citation>
    <scope>NUCLEOTIDE SEQUENCE</scope>
    <source>
        <strain evidence="2">SN6</strain>
    </source>
</reference>
<evidence type="ECO:0000313" key="2">
    <source>
        <dbReference type="EMBL" id="MBF4501417.1"/>
    </source>
</evidence>
<protein>
    <recommendedName>
        <fullName evidence="4">Yip1 domain-containing protein</fullName>
    </recommendedName>
</protein>
<evidence type="ECO:0000313" key="3">
    <source>
        <dbReference type="Proteomes" id="UP000622653"/>
    </source>
</evidence>
<keyword evidence="3" id="KW-1185">Reference proteome</keyword>
<dbReference type="Proteomes" id="UP000622653">
    <property type="component" value="Unassembled WGS sequence"/>
</dbReference>
<dbReference type="EMBL" id="JADKPV010000004">
    <property type="protein sequence ID" value="MBF4501417.1"/>
    <property type="molecule type" value="Genomic_DNA"/>
</dbReference>
<comment type="caution">
    <text evidence="2">The sequence shown here is derived from an EMBL/GenBank/DDBJ whole genome shotgun (WGS) entry which is preliminary data.</text>
</comment>
<organism evidence="2 3">
    <name type="scientific">Savagea serpentis</name>
    <dbReference type="NCBI Taxonomy" id="2785297"/>
    <lineage>
        <taxon>Bacteria</taxon>
        <taxon>Bacillati</taxon>
        <taxon>Bacillota</taxon>
        <taxon>Bacilli</taxon>
        <taxon>Bacillales</taxon>
        <taxon>Caryophanaceae</taxon>
        <taxon>Savagea</taxon>
    </lineage>
</organism>
<evidence type="ECO:0008006" key="4">
    <source>
        <dbReference type="Google" id="ProtNLM"/>
    </source>
</evidence>
<feature type="transmembrane region" description="Helical" evidence="1">
    <location>
        <begin position="158"/>
        <end position="180"/>
    </location>
</feature>
<gene>
    <name evidence="2" type="ORF">IRY55_08590</name>
</gene>
<name>A0A8J7G520_9BACL</name>
<accession>A0A8J7G520</accession>
<keyword evidence="1" id="KW-0812">Transmembrane</keyword>
<feature type="transmembrane region" description="Helical" evidence="1">
    <location>
        <begin position="192"/>
        <end position="214"/>
    </location>
</feature>